<dbReference type="GO" id="GO:0003723">
    <property type="term" value="F:RNA binding"/>
    <property type="evidence" value="ECO:0007669"/>
    <property type="project" value="TreeGrafter"/>
</dbReference>
<evidence type="ECO:0000313" key="10">
    <source>
        <dbReference type="Proteomes" id="UP000694426"/>
    </source>
</evidence>
<evidence type="ECO:0000259" key="8">
    <source>
        <dbReference type="Pfam" id="PF20998"/>
    </source>
</evidence>
<feature type="domain" description="Nucleolar protein 11 N-terminal" evidence="7">
    <location>
        <begin position="1"/>
        <end position="154"/>
    </location>
</feature>
<feature type="domain" description="Nucleolar protein 11 C-terminal" evidence="8">
    <location>
        <begin position="328"/>
        <end position="628"/>
    </location>
</feature>
<evidence type="ECO:0000256" key="1">
    <source>
        <dbReference type="ARBA" id="ARBA00004604"/>
    </source>
</evidence>
<keyword evidence="2" id="KW-0698">rRNA processing</keyword>
<feature type="domain" description="Nucleolar protein 11 N-terminal" evidence="7">
    <location>
        <begin position="160"/>
        <end position="248"/>
    </location>
</feature>
<organism evidence="9 10">
    <name type="scientific">Anser brachyrhynchus</name>
    <name type="common">Pink-footed goose</name>
    <dbReference type="NCBI Taxonomy" id="132585"/>
    <lineage>
        <taxon>Eukaryota</taxon>
        <taxon>Metazoa</taxon>
        <taxon>Chordata</taxon>
        <taxon>Craniata</taxon>
        <taxon>Vertebrata</taxon>
        <taxon>Euteleostomi</taxon>
        <taxon>Archelosauria</taxon>
        <taxon>Archosauria</taxon>
        <taxon>Dinosauria</taxon>
        <taxon>Saurischia</taxon>
        <taxon>Theropoda</taxon>
        <taxon>Coelurosauria</taxon>
        <taxon>Aves</taxon>
        <taxon>Neognathae</taxon>
        <taxon>Galloanserae</taxon>
        <taxon>Anseriformes</taxon>
        <taxon>Anatidae</taxon>
        <taxon>Anserinae</taxon>
        <taxon>Anser</taxon>
    </lineage>
</organism>
<evidence type="ECO:0000259" key="7">
    <source>
        <dbReference type="Pfam" id="PF08168"/>
    </source>
</evidence>
<evidence type="ECO:0000256" key="4">
    <source>
        <dbReference type="ARBA" id="ARBA00023159"/>
    </source>
</evidence>
<proteinExistence type="predicted"/>
<dbReference type="SUPFAM" id="SSF50978">
    <property type="entry name" value="WD40 repeat-like"/>
    <property type="match status" value="1"/>
</dbReference>
<evidence type="ECO:0000256" key="5">
    <source>
        <dbReference type="ARBA" id="ARBA00023163"/>
    </source>
</evidence>
<name>A0A8B9BHU2_9AVES</name>
<dbReference type="Proteomes" id="UP000694426">
    <property type="component" value="Unplaced"/>
</dbReference>
<keyword evidence="6" id="KW-0539">Nucleus</keyword>
<dbReference type="GO" id="GO:0030490">
    <property type="term" value="P:maturation of SSU-rRNA"/>
    <property type="evidence" value="ECO:0007669"/>
    <property type="project" value="InterPro"/>
</dbReference>
<dbReference type="PANTHER" id="PTHR15633">
    <property type="entry name" value="NUCLEOLAR PROTEIN 11"/>
    <property type="match status" value="1"/>
</dbReference>
<dbReference type="Pfam" id="PF08168">
    <property type="entry name" value="NOL11_N"/>
    <property type="match status" value="2"/>
</dbReference>
<evidence type="ECO:0000256" key="6">
    <source>
        <dbReference type="ARBA" id="ARBA00023242"/>
    </source>
</evidence>
<keyword evidence="5" id="KW-0804">Transcription</keyword>
<evidence type="ECO:0000256" key="3">
    <source>
        <dbReference type="ARBA" id="ARBA00023015"/>
    </source>
</evidence>
<keyword evidence="4" id="KW-0010">Activator</keyword>
<evidence type="ECO:0000313" key="9">
    <source>
        <dbReference type="Ensembl" id="ENSABRP00000004536.1"/>
    </source>
</evidence>
<dbReference type="InterPro" id="IPR042859">
    <property type="entry name" value="NOL11"/>
</dbReference>
<dbReference type="InterPro" id="IPR012584">
    <property type="entry name" value="NOL11_N"/>
</dbReference>
<keyword evidence="3" id="KW-0805">Transcription regulation</keyword>
<evidence type="ECO:0000256" key="2">
    <source>
        <dbReference type="ARBA" id="ARBA00022552"/>
    </source>
</evidence>
<accession>A0A8B9BHU2</accession>
<reference evidence="9" key="1">
    <citation type="submission" date="2025-08" db="UniProtKB">
        <authorList>
            <consortium name="Ensembl"/>
        </authorList>
    </citation>
    <scope>IDENTIFICATION</scope>
</reference>
<dbReference type="AlphaFoldDB" id="A0A8B9BHU2"/>
<dbReference type="InterPro" id="IPR048897">
    <property type="entry name" value="Nol11_C"/>
</dbReference>
<sequence length="629" mass="70141">MAALCEAFTLCGLGPSGGVGQGGGVLALEPGPGPDHVLLTDRGRTATLFKVSDQKPLGCWSVKHGQIITSPVVCNFETHEYIAVHDDKVLRIWKDEDVNLDKVFKATLSADVYRIHSLPHGDPLVLFKGGGVRTLDVLLEAPQQEIENIISDEQNGEGEEQILSKSLLLNLSISGSVLKGTSLVVIDKDHVAVLGSLAASECLTIWNTKFQTLQTSKELPLGTSGQLWCYGEKFFFTHGKVLTVVIYKCETSSLAAAVGKLKDSQASDISSFVNWNTLEDEERVVSFQPQQSAALKSESKMTVILKPVPCTLELHGISYFQDTSAAVIEDELRQLLLKAQIPDFQATIGCVITALINRCKTDPVFYPRNFLLQMVQKRELSYSLCPDLMAVALEKKDVHLLQICLQRFPDIPEEITYACLKVFLSISDDYLERTDVNLESVICYIDIEPKNKELKTEVVENGFNTELEEDSCDNRVLKETHTTNDGEFCPVGPRKAALLNAVLHSAYSETFLLPHLKDLSAQQAVLFLRYLYYLYVKCSEKINTTLPGMLSPTINQIMDWMCLLLDAHFTVMVMLPEAKGLLSSLHKFVRAQVRFYSELNKIEGTLRELQRIKRQKDSQAYSIEVLELI</sequence>
<dbReference type="GO" id="GO:0005730">
    <property type="term" value="C:nucleolus"/>
    <property type="evidence" value="ECO:0007669"/>
    <property type="project" value="UniProtKB-SubCell"/>
</dbReference>
<dbReference type="InterPro" id="IPR036322">
    <property type="entry name" value="WD40_repeat_dom_sf"/>
</dbReference>
<dbReference type="GeneTree" id="ENSGT00390000009760"/>
<dbReference type="Pfam" id="PF20998">
    <property type="entry name" value="Nol11_C"/>
    <property type="match status" value="1"/>
</dbReference>
<protein>
    <submittedName>
        <fullName evidence="9">Nucleolar protein 11</fullName>
    </submittedName>
</protein>
<keyword evidence="10" id="KW-1185">Reference proteome</keyword>
<dbReference type="PANTHER" id="PTHR15633:SF2">
    <property type="entry name" value="NUCLEOLAR PROTEIN 11"/>
    <property type="match status" value="1"/>
</dbReference>
<dbReference type="Ensembl" id="ENSABRT00000006458.1">
    <property type="protein sequence ID" value="ENSABRP00000004536.1"/>
    <property type="gene ID" value="ENSABRG00000004072.1"/>
</dbReference>
<comment type="subcellular location">
    <subcellularLocation>
        <location evidence="1">Nucleus</location>
        <location evidence="1">Nucleolus</location>
    </subcellularLocation>
</comment>
<gene>
    <name evidence="9" type="primary">NOL11</name>
</gene>
<reference evidence="9" key="2">
    <citation type="submission" date="2025-09" db="UniProtKB">
        <authorList>
            <consortium name="Ensembl"/>
        </authorList>
    </citation>
    <scope>IDENTIFICATION</scope>
</reference>